<evidence type="ECO:0000256" key="1">
    <source>
        <dbReference type="SAM" id="Phobius"/>
    </source>
</evidence>
<organism evidence="2 3">
    <name type="scientific">Agathobacter rectalis</name>
    <dbReference type="NCBI Taxonomy" id="39491"/>
    <lineage>
        <taxon>Bacteria</taxon>
        <taxon>Bacillati</taxon>
        <taxon>Bacillota</taxon>
        <taxon>Clostridia</taxon>
        <taxon>Lachnospirales</taxon>
        <taxon>Lachnospiraceae</taxon>
        <taxon>Agathobacter</taxon>
    </lineage>
</organism>
<keyword evidence="1" id="KW-0812">Transmembrane</keyword>
<gene>
    <name evidence="2" type="ORF">LK487_18675</name>
</gene>
<feature type="non-terminal residue" evidence="2">
    <location>
        <position position="1"/>
    </location>
</feature>
<dbReference type="AlphaFoldDB" id="A0AAW4WUQ5"/>
<keyword evidence="1" id="KW-1133">Transmembrane helix</keyword>
<dbReference type="EMBL" id="JAJFBX010000419">
    <property type="protein sequence ID" value="MCC2748997.1"/>
    <property type="molecule type" value="Genomic_DNA"/>
</dbReference>
<keyword evidence="1" id="KW-0472">Membrane</keyword>
<dbReference type="Proteomes" id="UP001197847">
    <property type="component" value="Unassembled WGS sequence"/>
</dbReference>
<feature type="transmembrane region" description="Helical" evidence="1">
    <location>
        <begin position="55"/>
        <end position="76"/>
    </location>
</feature>
<sequence length="77" mass="8465">RIFLSHTIGAHGLGIFQLILPLQILIMSICASGIQTAISRLTAAEKVSKNPSRHISDYFVVGTVFSVVFSLVFSWFL</sequence>
<evidence type="ECO:0000313" key="2">
    <source>
        <dbReference type="EMBL" id="MCC2748997.1"/>
    </source>
</evidence>
<evidence type="ECO:0000313" key="3">
    <source>
        <dbReference type="Proteomes" id="UP001197847"/>
    </source>
</evidence>
<reference evidence="2" key="1">
    <citation type="submission" date="2021-10" db="EMBL/GenBank/DDBJ databases">
        <title>Collection of gut derived symbiotic bacterial strains cultured from healthy donors.</title>
        <authorList>
            <person name="Lin H."/>
            <person name="Littmann E."/>
            <person name="Claire K."/>
            <person name="Pamer E."/>
        </authorList>
    </citation>
    <scope>NUCLEOTIDE SEQUENCE</scope>
    <source>
        <strain evidence="2">MSK.22.92</strain>
    </source>
</reference>
<feature type="non-terminal residue" evidence="2">
    <location>
        <position position="77"/>
    </location>
</feature>
<protein>
    <submittedName>
        <fullName evidence="2">Polysaccharide biosynthesis protein</fullName>
    </submittedName>
</protein>
<name>A0AAW4WUQ5_9FIRM</name>
<accession>A0AAW4WUQ5</accession>
<comment type="caution">
    <text evidence="2">The sequence shown here is derived from an EMBL/GenBank/DDBJ whole genome shotgun (WGS) entry which is preliminary data.</text>
</comment>
<feature type="transmembrane region" description="Helical" evidence="1">
    <location>
        <begin position="12"/>
        <end position="34"/>
    </location>
</feature>
<proteinExistence type="predicted"/>